<gene>
    <name evidence="1" type="ORF">NPIL_43291</name>
</gene>
<evidence type="ECO:0000313" key="1">
    <source>
        <dbReference type="EMBL" id="GFT45820.1"/>
    </source>
</evidence>
<keyword evidence="2" id="KW-1185">Reference proteome</keyword>
<evidence type="ECO:0000313" key="2">
    <source>
        <dbReference type="Proteomes" id="UP000887013"/>
    </source>
</evidence>
<comment type="caution">
    <text evidence="1">The sequence shown here is derived from an EMBL/GenBank/DDBJ whole genome shotgun (WGS) entry which is preliminary data.</text>
</comment>
<dbReference type="Proteomes" id="UP000887013">
    <property type="component" value="Unassembled WGS sequence"/>
</dbReference>
<organism evidence="1 2">
    <name type="scientific">Nephila pilipes</name>
    <name type="common">Giant wood spider</name>
    <name type="synonym">Nephila maculata</name>
    <dbReference type="NCBI Taxonomy" id="299642"/>
    <lineage>
        <taxon>Eukaryota</taxon>
        <taxon>Metazoa</taxon>
        <taxon>Ecdysozoa</taxon>
        <taxon>Arthropoda</taxon>
        <taxon>Chelicerata</taxon>
        <taxon>Arachnida</taxon>
        <taxon>Araneae</taxon>
        <taxon>Araneomorphae</taxon>
        <taxon>Entelegynae</taxon>
        <taxon>Araneoidea</taxon>
        <taxon>Nephilidae</taxon>
        <taxon>Nephila</taxon>
    </lineage>
</organism>
<dbReference type="AlphaFoldDB" id="A0A8X6P0X0"/>
<dbReference type="EMBL" id="BMAW01015845">
    <property type="protein sequence ID" value="GFT45820.1"/>
    <property type="molecule type" value="Genomic_DNA"/>
</dbReference>
<name>A0A8X6P0X0_NEPPI</name>
<protein>
    <submittedName>
        <fullName evidence="1">Uncharacterized protein</fullName>
    </submittedName>
</protein>
<reference evidence="1" key="1">
    <citation type="submission" date="2020-08" db="EMBL/GenBank/DDBJ databases">
        <title>Multicomponent nature underlies the extraordinary mechanical properties of spider dragline silk.</title>
        <authorList>
            <person name="Kono N."/>
            <person name="Nakamura H."/>
            <person name="Mori M."/>
            <person name="Yoshida Y."/>
            <person name="Ohtoshi R."/>
            <person name="Malay A.D."/>
            <person name="Moran D.A.P."/>
            <person name="Tomita M."/>
            <person name="Numata K."/>
            <person name="Arakawa K."/>
        </authorList>
    </citation>
    <scope>NUCLEOTIDE SEQUENCE</scope>
</reference>
<accession>A0A8X6P0X0</accession>
<sequence>MRFYSKTFSVTDERSHFYYTLKFSPTTKGKSRKMIFLQKNHSCIPAHLLRGRKDMQGTILDTGEQKIRSERLTKIPDEKKISSNERIKIKCKNAKHMSLGDDGVNEEFL</sequence>
<proteinExistence type="predicted"/>